<dbReference type="AlphaFoldDB" id="A0A7S0F9Z6"/>
<accession>A0A7S0F9Z6</accession>
<organism evidence="2">
    <name type="scientific">Pyrodinium bahamense</name>
    <dbReference type="NCBI Taxonomy" id="73915"/>
    <lineage>
        <taxon>Eukaryota</taxon>
        <taxon>Sar</taxon>
        <taxon>Alveolata</taxon>
        <taxon>Dinophyceae</taxon>
        <taxon>Gonyaulacales</taxon>
        <taxon>Pyrocystaceae</taxon>
        <taxon>Pyrodinium</taxon>
    </lineage>
</organism>
<proteinExistence type="predicted"/>
<evidence type="ECO:0000256" key="1">
    <source>
        <dbReference type="SAM" id="MobiDB-lite"/>
    </source>
</evidence>
<protein>
    <submittedName>
        <fullName evidence="2">Uncharacterized protein</fullName>
    </submittedName>
</protein>
<reference evidence="2" key="1">
    <citation type="submission" date="2021-01" db="EMBL/GenBank/DDBJ databases">
        <authorList>
            <person name="Corre E."/>
            <person name="Pelletier E."/>
            <person name="Niang G."/>
            <person name="Scheremetjew M."/>
            <person name="Finn R."/>
            <person name="Kale V."/>
            <person name="Holt S."/>
            <person name="Cochrane G."/>
            <person name="Meng A."/>
            <person name="Brown T."/>
            <person name="Cohen L."/>
        </authorList>
    </citation>
    <scope>NUCLEOTIDE SEQUENCE</scope>
    <source>
        <strain evidence="2">Pbaha01</strain>
    </source>
</reference>
<gene>
    <name evidence="2" type="ORF">PBAH0796_LOCUS4203</name>
</gene>
<sequence>MADEGKGAGRGRGSGGYGALFGGLKDFAQSATAQVAAAAASAASTAQERIETAQGGKKMLDEGGPEMEARLLAKKTANDAVTLDRSVVAKLADAAQIYEEAAQKMKASADAATAGEVPNEVPAFAKLAKDYEARAAALKVALETLGSVPEALEISAVEQDAISILVAKGKYQWVASKTQEGFNTLRRSTTSAATSAAASASCPP</sequence>
<name>A0A7S0F9Z6_9DINO</name>
<evidence type="ECO:0000313" key="2">
    <source>
        <dbReference type="EMBL" id="CAD8348464.1"/>
    </source>
</evidence>
<feature type="region of interest" description="Disordered" evidence="1">
    <location>
        <begin position="185"/>
        <end position="204"/>
    </location>
</feature>
<dbReference type="EMBL" id="HBEG01007127">
    <property type="protein sequence ID" value="CAD8348464.1"/>
    <property type="molecule type" value="Transcribed_RNA"/>
</dbReference>
<feature type="compositionally biased region" description="Low complexity" evidence="1">
    <location>
        <begin position="188"/>
        <end position="204"/>
    </location>
</feature>